<evidence type="ECO:0000313" key="5">
    <source>
        <dbReference type="Proteomes" id="UP000186955"/>
    </source>
</evidence>
<name>A0A1Q5UDZ4_9EURO</name>
<dbReference type="GO" id="GO:0005634">
    <property type="term" value="C:nucleus"/>
    <property type="evidence" value="ECO:0007669"/>
    <property type="project" value="TreeGrafter"/>
</dbReference>
<dbReference type="PANTHER" id="PTHR42748:SF28">
    <property type="entry name" value="NMRA-LIKE DOMAIN-CONTAINING PROTEIN"/>
    <property type="match status" value="1"/>
</dbReference>
<comment type="similarity">
    <text evidence="1">Belongs to the NmrA-type oxidoreductase family.</text>
</comment>
<comment type="caution">
    <text evidence="4">The sequence shown here is derived from an EMBL/GenBank/DDBJ whole genome shotgun (WGS) entry which is preliminary data.</text>
</comment>
<dbReference type="InterPro" id="IPR008030">
    <property type="entry name" value="NmrA-like"/>
</dbReference>
<feature type="domain" description="NmrA-like" evidence="3">
    <location>
        <begin position="6"/>
        <end position="271"/>
    </location>
</feature>
<dbReference type="SUPFAM" id="SSF51735">
    <property type="entry name" value="NAD(P)-binding Rossmann-fold domains"/>
    <property type="match status" value="1"/>
</dbReference>
<keyword evidence="5" id="KW-1185">Reference proteome</keyword>
<evidence type="ECO:0000256" key="1">
    <source>
        <dbReference type="ARBA" id="ARBA00006328"/>
    </source>
</evidence>
<dbReference type="EMBL" id="MNBE01000313">
    <property type="protein sequence ID" value="OKP10673.1"/>
    <property type="molecule type" value="Genomic_DNA"/>
</dbReference>
<dbReference type="InterPro" id="IPR051164">
    <property type="entry name" value="NmrA-like_oxidored"/>
</dbReference>
<evidence type="ECO:0000313" key="4">
    <source>
        <dbReference type="EMBL" id="OKP10673.1"/>
    </source>
</evidence>
<gene>
    <name evidence="4" type="ORF">PENSUB_3976</name>
</gene>
<reference evidence="4 5" key="1">
    <citation type="submission" date="2016-10" db="EMBL/GenBank/DDBJ databases">
        <title>Genome sequence of the ascomycete fungus Penicillium subrubescens.</title>
        <authorList>
            <person name="De Vries R.P."/>
            <person name="Peng M."/>
            <person name="Dilokpimol A."/>
            <person name="Hilden K."/>
            <person name="Makela M.R."/>
            <person name="Grigoriev I."/>
            <person name="Riley R."/>
            <person name="Granchi Z."/>
        </authorList>
    </citation>
    <scope>NUCLEOTIDE SEQUENCE [LARGE SCALE GENOMIC DNA]</scope>
    <source>
        <strain evidence="4 5">CBS 132785</strain>
    </source>
</reference>
<organism evidence="4 5">
    <name type="scientific">Penicillium subrubescens</name>
    <dbReference type="NCBI Taxonomy" id="1316194"/>
    <lineage>
        <taxon>Eukaryota</taxon>
        <taxon>Fungi</taxon>
        <taxon>Dikarya</taxon>
        <taxon>Ascomycota</taxon>
        <taxon>Pezizomycotina</taxon>
        <taxon>Eurotiomycetes</taxon>
        <taxon>Eurotiomycetidae</taxon>
        <taxon>Eurotiales</taxon>
        <taxon>Aspergillaceae</taxon>
        <taxon>Penicillium</taxon>
    </lineage>
</organism>
<dbReference type="InterPro" id="IPR036291">
    <property type="entry name" value="NAD(P)-bd_dom_sf"/>
</dbReference>
<sequence>MSSEKPIVAVTGGTGGQGGSVIDALLESGHYRVRAVLRNLTPAKTKPLSDRGVEIVQGDLEDKASLVKAFRGANVIFAMTDFFEPFVKYGPQEAEKRELAQAKNLSEAAAETSGLSHYVWSTLPSSAILSKGKYHTPHFESKASVDEYILKQFPELTKTTFLWIAYYANNLTFPPFTPNLLKTSGKYGWYSPLGHLLQLIPSETSARTQPALTRGSYVLAEVETLTNGELLERWGKVTGNSTVYIPGTLEAYNELFPAWGLEMGVMLQFWEAVGDASWSRPGATLLRKQDLGIDTARFTGLDAAWAQIDWKKL</sequence>
<dbReference type="Proteomes" id="UP000186955">
    <property type="component" value="Unassembled WGS sequence"/>
</dbReference>
<dbReference type="STRING" id="1316194.A0A1Q5UDZ4"/>
<dbReference type="PANTHER" id="PTHR42748">
    <property type="entry name" value="NITROGEN METABOLITE REPRESSION PROTEIN NMRA FAMILY MEMBER"/>
    <property type="match status" value="1"/>
</dbReference>
<accession>A0A1Q5UDZ4</accession>
<evidence type="ECO:0000259" key="3">
    <source>
        <dbReference type="Pfam" id="PF05368"/>
    </source>
</evidence>
<keyword evidence="2" id="KW-0521">NADP</keyword>
<dbReference type="Pfam" id="PF05368">
    <property type="entry name" value="NmrA"/>
    <property type="match status" value="1"/>
</dbReference>
<protein>
    <submittedName>
        <fullName evidence="4">NmrA-like family domain-containing protein 1</fullName>
    </submittedName>
</protein>
<dbReference type="Gene3D" id="3.40.50.720">
    <property type="entry name" value="NAD(P)-binding Rossmann-like Domain"/>
    <property type="match status" value="1"/>
</dbReference>
<evidence type="ECO:0000256" key="2">
    <source>
        <dbReference type="ARBA" id="ARBA00022857"/>
    </source>
</evidence>
<proteinExistence type="inferred from homology"/>
<dbReference type="AlphaFoldDB" id="A0A1Q5UDZ4"/>
<dbReference type="Gene3D" id="3.90.25.10">
    <property type="entry name" value="UDP-galactose 4-epimerase, domain 1"/>
    <property type="match status" value="1"/>
</dbReference>